<protein>
    <submittedName>
        <fullName evidence="1">Uncharacterized protein</fullName>
    </submittedName>
</protein>
<comment type="caution">
    <text evidence="1">The sequence shown here is derived from an EMBL/GenBank/DDBJ whole genome shotgun (WGS) entry which is preliminary data.</text>
</comment>
<dbReference type="AlphaFoldDB" id="A0A0V1HF43"/>
<name>A0A0V1HF43_9BILA</name>
<reference evidence="1 2" key="1">
    <citation type="submission" date="2015-01" db="EMBL/GenBank/DDBJ databases">
        <title>Evolution of Trichinella species and genotypes.</title>
        <authorList>
            <person name="Korhonen P.K."/>
            <person name="Edoardo P."/>
            <person name="Giuseppe L.R."/>
            <person name="Gasser R.B."/>
        </authorList>
    </citation>
    <scope>NUCLEOTIDE SEQUENCE [LARGE SCALE GENOMIC DNA]</scope>
    <source>
        <strain evidence="1">ISS1029</strain>
    </source>
</reference>
<accession>A0A0V1HF43</accession>
<sequence>MSVAVTYNGRNQSLIELEEEIAPELERKIFHARCAPVGGTTYLTELIPHFLEAVVQNDIPDEFIEISTKQEQYFFTVMTAKTTFQQWCRRYMLTLLRLHGCVLHTLHDLDDSVVGKICQAVLAVSLDLLIIGKLEYLDDREKFLLVDAWHDSNRIVIFSDHQIAPHCA</sequence>
<evidence type="ECO:0000313" key="2">
    <source>
        <dbReference type="Proteomes" id="UP000055024"/>
    </source>
</evidence>
<proteinExistence type="predicted"/>
<evidence type="ECO:0000313" key="1">
    <source>
        <dbReference type="EMBL" id="KRZ09416.1"/>
    </source>
</evidence>
<gene>
    <name evidence="1" type="ORF">T11_5696</name>
</gene>
<dbReference type="Proteomes" id="UP000055024">
    <property type="component" value="Unassembled WGS sequence"/>
</dbReference>
<keyword evidence="2" id="KW-1185">Reference proteome</keyword>
<dbReference type="EMBL" id="JYDP01000073">
    <property type="protein sequence ID" value="KRZ09416.1"/>
    <property type="molecule type" value="Genomic_DNA"/>
</dbReference>
<organism evidence="1 2">
    <name type="scientific">Trichinella zimbabwensis</name>
    <dbReference type="NCBI Taxonomy" id="268475"/>
    <lineage>
        <taxon>Eukaryota</taxon>
        <taxon>Metazoa</taxon>
        <taxon>Ecdysozoa</taxon>
        <taxon>Nematoda</taxon>
        <taxon>Enoplea</taxon>
        <taxon>Dorylaimia</taxon>
        <taxon>Trichinellida</taxon>
        <taxon>Trichinellidae</taxon>
        <taxon>Trichinella</taxon>
    </lineage>
</organism>